<evidence type="ECO:0000256" key="3">
    <source>
        <dbReference type="SAM" id="SignalP"/>
    </source>
</evidence>
<sequence length="197" mass="19714">MVTLLLTALLAVAGLLVAAPAQACSCAEATTAQHFADADAVFTGSLLSRDVDHPDWPVIGSGDPALLVFTAHVVFKGEVREAQGVVTASSSASCGLELSGKGPFVVFATSDPDLPDGQYRAGLCGGTAELDPLVVGELADLTNLTTSTGAPGGLPLEGEAGTEQPGGPDLLLLGLGAAVVLAVGLGSAWLLRRRRGA</sequence>
<keyword evidence="2" id="KW-0472">Membrane</keyword>
<dbReference type="Proteomes" id="UP001499924">
    <property type="component" value="Unassembled WGS sequence"/>
</dbReference>
<reference evidence="5" key="1">
    <citation type="journal article" date="2019" name="Int. J. Syst. Evol. Microbiol.">
        <title>The Global Catalogue of Microorganisms (GCM) 10K type strain sequencing project: providing services to taxonomists for standard genome sequencing and annotation.</title>
        <authorList>
            <consortium name="The Broad Institute Genomics Platform"/>
            <consortium name="The Broad Institute Genome Sequencing Center for Infectious Disease"/>
            <person name="Wu L."/>
            <person name="Ma J."/>
        </authorList>
    </citation>
    <scope>NUCLEOTIDE SEQUENCE [LARGE SCALE GENOMIC DNA]</scope>
    <source>
        <strain evidence="5">JCM 15614</strain>
    </source>
</reference>
<keyword evidence="2" id="KW-1133">Transmembrane helix</keyword>
<gene>
    <name evidence="4" type="ORF">GCM10010531_06970</name>
</gene>
<dbReference type="InterPro" id="IPR008993">
    <property type="entry name" value="TIMP-like_OB-fold"/>
</dbReference>
<dbReference type="EMBL" id="BAAAVV010000001">
    <property type="protein sequence ID" value="GAA3158170.1"/>
    <property type="molecule type" value="Genomic_DNA"/>
</dbReference>
<feature type="chain" id="PRO_5047397572" description="Tissue inhibitor of metalloproteinase" evidence="3">
    <location>
        <begin position="24"/>
        <end position="197"/>
    </location>
</feature>
<keyword evidence="3" id="KW-0732">Signal</keyword>
<proteinExistence type="predicted"/>
<keyword evidence="5" id="KW-1185">Reference proteome</keyword>
<evidence type="ECO:0008006" key="6">
    <source>
        <dbReference type="Google" id="ProtNLM"/>
    </source>
</evidence>
<accession>A0ABP6NTS2</accession>
<protein>
    <recommendedName>
        <fullName evidence="6">Tissue inhibitor of metalloproteinase</fullName>
    </recommendedName>
</protein>
<dbReference type="SUPFAM" id="SSF50242">
    <property type="entry name" value="TIMP-like"/>
    <property type="match status" value="1"/>
</dbReference>
<feature type="region of interest" description="Disordered" evidence="1">
    <location>
        <begin position="146"/>
        <end position="165"/>
    </location>
</feature>
<organism evidence="4 5">
    <name type="scientific">Blastococcus jejuensis</name>
    <dbReference type="NCBI Taxonomy" id="351224"/>
    <lineage>
        <taxon>Bacteria</taxon>
        <taxon>Bacillati</taxon>
        <taxon>Actinomycetota</taxon>
        <taxon>Actinomycetes</taxon>
        <taxon>Geodermatophilales</taxon>
        <taxon>Geodermatophilaceae</taxon>
        <taxon>Blastococcus</taxon>
    </lineage>
</organism>
<dbReference type="Gene3D" id="2.40.50.120">
    <property type="match status" value="1"/>
</dbReference>
<comment type="caution">
    <text evidence="4">The sequence shown here is derived from an EMBL/GenBank/DDBJ whole genome shotgun (WGS) entry which is preliminary data.</text>
</comment>
<evidence type="ECO:0000256" key="2">
    <source>
        <dbReference type="SAM" id="Phobius"/>
    </source>
</evidence>
<feature type="signal peptide" evidence="3">
    <location>
        <begin position="1"/>
        <end position="23"/>
    </location>
</feature>
<evidence type="ECO:0000313" key="5">
    <source>
        <dbReference type="Proteomes" id="UP001499924"/>
    </source>
</evidence>
<name>A0ABP6NTS2_9ACTN</name>
<evidence type="ECO:0000256" key="1">
    <source>
        <dbReference type="SAM" id="MobiDB-lite"/>
    </source>
</evidence>
<evidence type="ECO:0000313" key="4">
    <source>
        <dbReference type="EMBL" id="GAA3158170.1"/>
    </source>
</evidence>
<keyword evidence="2" id="KW-0812">Transmembrane</keyword>
<feature type="transmembrane region" description="Helical" evidence="2">
    <location>
        <begin position="170"/>
        <end position="191"/>
    </location>
</feature>